<reference evidence="1" key="1">
    <citation type="submission" date="2021-01" db="EMBL/GenBank/DDBJ databases">
        <title>Fulvivirga kasyanovii gen. nov., sp nov., a novel member of the phylum Bacteroidetes isolated from seawater in a mussel farm.</title>
        <authorList>
            <person name="Zhao L.-H."/>
            <person name="Wang Z.-J."/>
        </authorList>
    </citation>
    <scope>NUCLEOTIDE SEQUENCE</scope>
    <source>
        <strain evidence="1">29W222</strain>
    </source>
</reference>
<sequence>MEAKTESELLERLKDLGLSFRIQETINMRLILINVDGIETTIAFHKGTGQRLDLY</sequence>
<name>A0A937FW99_9BACT</name>
<dbReference type="AlphaFoldDB" id="A0A937FW99"/>
<organism evidence="1 2">
    <name type="scientific">Fulvivirga marina</name>
    <dbReference type="NCBI Taxonomy" id="2494733"/>
    <lineage>
        <taxon>Bacteria</taxon>
        <taxon>Pseudomonadati</taxon>
        <taxon>Bacteroidota</taxon>
        <taxon>Cytophagia</taxon>
        <taxon>Cytophagales</taxon>
        <taxon>Fulvivirgaceae</taxon>
        <taxon>Fulvivirga</taxon>
    </lineage>
</organism>
<accession>A0A937FW99</accession>
<gene>
    <name evidence="1" type="ORF">JMN32_05020</name>
</gene>
<dbReference type="Proteomes" id="UP000614216">
    <property type="component" value="Unassembled WGS sequence"/>
</dbReference>
<evidence type="ECO:0000313" key="2">
    <source>
        <dbReference type="Proteomes" id="UP000614216"/>
    </source>
</evidence>
<proteinExistence type="predicted"/>
<dbReference type="RefSeq" id="WP_202855197.1">
    <property type="nucleotide sequence ID" value="NZ_JAEUGD010000016.1"/>
</dbReference>
<dbReference type="EMBL" id="JAEUGD010000016">
    <property type="protein sequence ID" value="MBL6445658.1"/>
    <property type="molecule type" value="Genomic_DNA"/>
</dbReference>
<keyword evidence="2" id="KW-1185">Reference proteome</keyword>
<protein>
    <submittedName>
        <fullName evidence="1">Uncharacterized protein</fullName>
    </submittedName>
</protein>
<evidence type="ECO:0000313" key="1">
    <source>
        <dbReference type="EMBL" id="MBL6445658.1"/>
    </source>
</evidence>
<comment type="caution">
    <text evidence="1">The sequence shown here is derived from an EMBL/GenBank/DDBJ whole genome shotgun (WGS) entry which is preliminary data.</text>
</comment>